<protein>
    <submittedName>
        <fullName evidence="2">Uncharacterized protein</fullName>
    </submittedName>
</protein>
<dbReference type="EMBL" id="JAANQT010011306">
    <property type="protein sequence ID" value="KAG1274451.1"/>
    <property type="molecule type" value="Genomic_DNA"/>
</dbReference>
<comment type="caution">
    <text evidence="2">The sequence shown here is derived from an EMBL/GenBank/DDBJ whole genome shotgun (WGS) entry which is preliminary data.</text>
</comment>
<name>A0A9P6WS60_RHIOR</name>
<evidence type="ECO:0000313" key="2">
    <source>
        <dbReference type="EMBL" id="KAG1274451.1"/>
    </source>
</evidence>
<keyword evidence="3" id="KW-1185">Reference proteome</keyword>
<dbReference type="AlphaFoldDB" id="A0A9P6WS60"/>
<reference evidence="2" key="1">
    <citation type="journal article" date="2020" name="Microb. Genom.">
        <title>Genetic diversity of clinical and environmental Mucorales isolates obtained from an investigation of mucormycosis cases among solid organ transplant recipients.</title>
        <authorList>
            <person name="Nguyen M.H."/>
            <person name="Kaul D."/>
            <person name="Muto C."/>
            <person name="Cheng S.J."/>
            <person name="Richter R.A."/>
            <person name="Bruno V.M."/>
            <person name="Liu G."/>
            <person name="Beyhan S."/>
            <person name="Sundermann A.J."/>
            <person name="Mounaud S."/>
            <person name="Pasculle A.W."/>
            <person name="Nierman W.C."/>
            <person name="Driscoll E."/>
            <person name="Cumbie R."/>
            <person name="Clancy C.J."/>
            <person name="Dupont C.L."/>
        </authorList>
    </citation>
    <scope>NUCLEOTIDE SEQUENCE</scope>
    <source>
        <strain evidence="2">GL11</strain>
    </source>
</reference>
<dbReference type="Proteomes" id="UP000716291">
    <property type="component" value="Unassembled WGS sequence"/>
</dbReference>
<accession>A0A9P6WS60</accession>
<organism evidence="2 3">
    <name type="scientific">Rhizopus oryzae</name>
    <name type="common">Mucormycosis agent</name>
    <name type="synonym">Rhizopus arrhizus var. delemar</name>
    <dbReference type="NCBI Taxonomy" id="64495"/>
    <lineage>
        <taxon>Eukaryota</taxon>
        <taxon>Fungi</taxon>
        <taxon>Fungi incertae sedis</taxon>
        <taxon>Mucoromycota</taxon>
        <taxon>Mucoromycotina</taxon>
        <taxon>Mucoromycetes</taxon>
        <taxon>Mucorales</taxon>
        <taxon>Mucorineae</taxon>
        <taxon>Rhizopodaceae</taxon>
        <taxon>Rhizopus</taxon>
    </lineage>
</organism>
<feature type="region of interest" description="Disordered" evidence="1">
    <location>
        <begin position="17"/>
        <end position="77"/>
    </location>
</feature>
<evidence type="ECO:0000256" key="1">
    <source>
        <dbReference type="SAM" id="MobiDB-lite"/>
    </source>
</evidence>
<gene>
    <name evidence="2" type="ORF">G6F64_015129</name>
</gene>
<sequence>MQTSVDAKLKLHSLRGRLGAQQQQCATGGQTDGARQPQGVGAPCVQRQAEKKRGRRLRDPRGHHQPTLARAIPVCAK</sequence>
<evidence type="ECO:0000313" key="3">
    <source>
        <dbReference type="Proteomes" id="UP000716291"/>
    </source>
</evidence>
<feature type="compositionally biased region" description="Low complexity" evidence="1">
    <location>
        <begin position="19"/>
        <end position="34"/>
    </location>
</feature>
<proteinExistence type="predicted"/>